<accession>A0A9X0HKA8</accession>
<reference evidence="2 3" key="1">
    <citation type="submission" date="2015-11" db="EMBL/GenBank/DDBJ databases">
        <title>Solirubrum puertoriconensis gen. nov. an environmental bacteria isolated in Puerto Rico.</title>
        <authorList>
            <person name="Cuebas-Irizarry M.F."/>
            <person name="Montalvo-Rodriguez R."/>
        </authorList>
    </citation>
    <scope>NUCLEOTIDE SEQUENCE [LARGE SCALE GENOMIC DNA]</scope>
    <source>
        <strain evidence="2 3">MC1A</strain>
    </source>
</reference>
<organism evidence="2 3">
    <name type="scientific">Solirubrum puertoriconensis</name>
    <dbReference type="NCBI Taxonomy" id="1751427"/>
    <lineage>
        <taxon>Bacteria</taxon>
        <taxon>Pseudomonadati</taxon>
        <taxon>Bacteroidota</taxon>
        <taxon>Cytophagia</taxon>
        <taxon>Cytophagales</taxon>
    </lineage>
</organism>
<dbReference type="OrthoDB" id="859288at2"/>
<dbReference type="RefSeq" id="WP_059071052.1">
    <property type="nucleotide sequence ID" value="NZ_LNAL01000007.1"/>
</dbReference>
<feature type="region of interest" description="Disordered" evidence="1">
    <location>
        <begin position="768"/>
        <end position="817"/>
    </location>
</feature>
<name>A0A9X0HKA8_SOLP1</name>
<proteinExistence type="predicted"/>
<protein>
    <submittedName>
        <fullName evidence="2">Uncharacterized protein</fullName>
    </submittedName>
</protein>
<feature type="compositionally biased region" description="Low complexity" evidence="1">
    <location>
        <begin position="790"/>
        <end position="803"/>
    </location>
</feature>
<sequence>MNRIELYINGQLADLNEDVAIQLDKVVSEYRDPLKKTGTFSLPLVLPYNQKNIGIFQGENDKQILGKFRRSYAAQLIVDDQLVVDGTFLHLKNSGKGFEGAVGEARITNPKLGDILQDKKLTDIKSFTRLDFSGNQSVMDSWTNTVAFPDSEVCYPTVLNSFYQLKHGQLGISYEDLGISHYVGAVLKNIFADAGYTLAGDILQNGTFRKLVMLYSSSQPQAWNYGKLAPLGADTPPLWLGGGYQSSILKRIDRQNDYVYVMVYPWTPFEGDLCNSLGGDGVYTAKFTGMYSFRLRAEHVISRTNGTVLTSPAFTAFRCITDAETIPEDMLPASSSFATPQLEFLDMDTLGVGDGTFSFTARLEEGKQYQIQRYFSVDKATHDAAPVFTYNPATGGFRISTVDGPLLVNPALFLPDMNQAEFVQAVFKIFNLFYQLNEEEKTVTLLTRDDFIQESLQEIVDMTPYLDVNQTDDLPLTEAEIGQTYLSYLPDDNDHILKNTDYLEKVNGLQPEETTQLPFAPLPFVRVTYSGQTSGGTTFTGEDLLPAILPAQDSEDLSVLNDIDNFTQPGSWVPRLLLYHGNTWLRPELGLGTGFGRFTPASGNVMGGYTPGTYEFTGLPPKVSFFDVNNQPSYRLTENTTLRSYDLEEATGATIYSSGGDGVILRDVARLPELDTVSLAPNVESSENPKGIFYLLYSNDLLIGNLSNYVQGVSRMNPDLFTHLTGRQLLRLESDLYLLESIRNYDLRKEYATVKLYKFVSHDTQTGLPSIPVTSGGTTTPPPTSGGTGNPPTSGGTGNPPTSGGTGDNGGGTPQTWTSTQTAYAYCPDGYIGAGTEATATYTSSVSQQDADDVAYQMALDDATSQLSCIRDPDAP</sequence>
<dbReference type="Proteomes" id="UP000054223">
    <property type="component" value="Unassembled WGS sequence"/>
</dbReference>
<evidence type="ECO:0000313" key="3">
    <source>
        <dbReference type="Proteomes" id="UP000054223"/>
    </source>
</evidence>
<evidence type="ECO:0000256" key="1">
    <source>
        <dbReference type="SAM" id="MobiDB-lite"/>
    </source>
</evidence>
<dbReference type="AlphaFoldDB" id="A0A9X0HKA8"/>
<dbReference type="EMBL" id="LNAL01000007">
    <property type="protein sequence ID" value="KUG07427.1"/>
    <property type="molecule type" value="Genomic_DNA"/>
</dbReference>
<evidence type="ECO:0000313" key="2">
    <source>
        <dbReference type="EMBL" id="KUG07427.1"/>
    </source>
</evidence>
<feature type="compositionally biased region" description="Gly residues" evidence="1">
    <location>
        <begin position="804"/>
        <end position="813"/>
    </location>
</feature>
<comment type="caution">
    <text evidence="2">The sequence shown here is derived from an EMBL/GenBank/DDBJ whole genome shotgun (WGS) entry which is preliminary data.</text>
</comment>
<keyword evidence="3" id="KW-1185">Reference proteome</keyword>
<gene>
    <name evidence="2" type="ORF">ASU33_13825</name>
</gene>